<dbReference type="InterPro" id="IPR027417">
    <property type="entry name" value="P-loop_NTPase"/>
</dbReference>
<dbReference type="GO" id="GO:0019205">
    <property type="term" value="F:nucleobase-containing compound kinase activity"/>
    <property type="evidence" value="ECO:0007669"/>
    <property type="project" value="InterPro"/>
</dbReference>
<dbReference type="SUPFAM" id="SSF52540">
    <property type="entry name" value="P-loop containing nucleoside triphosphate hydrolases"/>
    <property type="match status" value="1"/>
</dbReference>
<dbReference type="Pfam" id="PF00406">
    <property type="entry name" value="ADK"/>
    <property type="match status" value="1"/>
</dbReference>
<keyword evidence="2" id="KW-0547">Nucleotide-binding</keyword>
<comment type="caution">
    <text evidence="4">The sequence shown here is derived from an EMBL/GenBank/DDBJ whole genome shotgun (WGS) entry which is preliminary data.</text>
</comment>
<organism evidence="4 5">
    <name type="scientific">Monilinia laxa</name>
    <name type="common">Brown rot fungus</name>
    <name type="synonym">Sclerotinia laxa</name>
    <dbReference type="NCBI Taxonomy" id="61186"/>
    <lineage>
        <taxon>Eukaryota</taxon>
        <taxon>Fungi</taxon>
        <taxon>Dikarya</taxon>
        <taxon>Ascomycota</taxon>
        <taxon>Pezizomycotina</taxon>
        <taxon>Leotiomycetes</taxon>
        <taxon>Helotiales</taxon>
        <taxon>Sclerotiniaceae</taxon>
        <taxon>Monilinia</taxon>
    </lineage>
</organism>
<keyword evidence="5" id="KW-1185">Reference proteome</keyword>
<keyword evidence="1" id="KW-0808">Transferase</keyword>
<dbReference type="InterPro" id="IPR000850">
    <property type="entry name" value="Adenylat/UMP-CMP_kin"/>
</dbReference>
<dbReference type="OrthoDB" id="442176at2759"/>
<evidence type="ECO:0008006" key="6">
    <source>
        <dbReference type="Google" id="ProtNLM"/>
    </source>
</evidence>
<evidence type="ECO:0000256" key="1">
    <source>
        <dbReference type="ARBA" id="ARBA00022679"/>
    </source>
</evidence>
<dbReference type="EMBL" id="VIGI01000016">
    <property type="protein sequence ID" value="KAB8290680.1"/>
    <property type="molecule type" value="Genomic_DNA"/>
</dbReference>
<evidence type="ECO:0000256" key="3">
    <source>
        <dbReference type="ARBA" id="ARBA00022777"/>
    </source>
</evidence>
<dbReference type="GO" id="GO:0006139">
    <property type="term" value="P:nucleobase-containing compound metabolic process"/>
    <property type="evidence" value="ECO:0007669"/>
    <property type="project" value="InterPro"/>
</dbReference>
<dbReference type="AlphaFoldDB" id="A0A5N6JPW3"/>
<evidence type="ECO:0000313" key="5">
    <source>
        <dbReference type="Proteomes" id="UP000326757"/>
    </source>
</evidence>
<proteinExistence type="predicted"/>
<protein>
    <recommendedName>
        <fullName evidence="6">Adenylate kinase active site lid domain-containing protein</fullName>
    </recommendedName>
</protein>
<dbReference type="GO" id="GO:0005524">
    <property type="term" value="F:ATP binding"/>
    <property type="evidence" value="ECO:0007669"/>
    <property type="project" value="InterPro"/>
</dbReference>
<sequence>MATQHPKIIFVLGPPGTGKGTQCALLEQSPPRAPRQHTATKTKTITIHHLSIGDMLRAELDTPTSKWGATIRANMAEGRTGPPEMSVAMLKGAMERKRLEMGTGGAEGEVLFLVDDEPKSTHHHQHKTQQVYITTTYLCIQDLHPRLELISYHHAR</sequence>
<reference evidence="4 5" key="1">
    <citation type="submission" date="2019-06" db="EMBL/GenBank/DDBJ databases">
        <title>Genome Sequence of the Brown Rot Fungal Pathogen Monilinia laxa.</title>
        <authorList>
            <person name="De Miccolis Angelini R.M."/>
            <person name="Landi L."/>
            <person name="Abate D."/>
            <person name="Pollastro S."/>
            <person name="Romanazzi G."/>
            <person name="Faretra F."/>
        </authorList>
    </citation>
    <scope>NUCLEOTIDE SEQUENCE [LARGE SCALE GENOMIC DNA]</scope>
    <source>
        <strain evidence="4 5">Mlax316</strain>
    </source>
</reference>
<accession>A0A5N6JPW3</accession>
<gene>
    <name evidence="4" type="ORF">EYC80_008321</name>
</gene>
<dbReference type="Gene3D" id="3.40.50.300">
    <property type="entry name" value="P-loop containing nucleotide triphosphate hydrolases"/>
    <property type="match status" value="1"/>
</dbReference>
<name>A0A5N6JPW3_MONLA</name>
<dbReference type="PANTHER" id="PTHR23359">
    <property type="entry name" value="NUCLEOTIDE KINASE"/>
    <property type="match status" value="1"/>
</dbReference>
<keyword evidence="3" id="KW-0418">Kinase</keyword>
<dbReference type="Proteomes" id="UP000326757">
    <property type="component" value="Unassembled WGS sequence"/>
</dbReference>
<evidence type="ECO:0000256" key="2">
    <source>
        <dbReference type="ARBA" id="ARBA00022741"/>
    </source>
</evidence>
<evidence type="ECO:0000313" key="4">
    <source>
        <dbReference type="EMBL" id="KAB8290680.1"/>
    </source>
</evidence>